<reference evidence="2" key="1">
    <citation type="submission" date="2023-03" db="EMBL/GenBank/DDBJ databases">
        <title>Chromosome-scale reference genome and RAD-based genetic map of yellow starthistle (Centaurea solstitialis) reveal putative structural variation and QTLs associated with invader traits.</title>
        <authorList>
            <person name="Reatini B."/>
            <person name="Cang F.A."/>
            <person name="Jiang Q."/>
            <person name="Mckibben M.T.W."/>
            <person name="Barker M.S."/>
            <person name="Rieseberg L.H."/>
            <person name="Dlugosch K.M."/>
        </authorList>
    </citation>
    <scope>NUCLEOTIDE SEQUENCE</scope>
    <source>
        <strain evidence="2">CAN-66</strain>
        <tissue evidence="2">Leaf</tissue>
    </source>
</reference>
<dbReference type="EMBL" id="JARYMX010000008">
    <property type="protein sequence ID" value="KAJ9537474.1"/>
    <property type="molecule type" value="Genomic_DNA"/>
</dbReference>
<evidence type="ECO:0000256" key="1">
    <source>
        <dbReference type="SAM" id="Phobius"/>
    </source>
</evidence>
<keyword evidence="1" id="KW-1133">Transmembrane helix</keyword>
<name>A0AA38S8C1_9ASTR</name>
<accession>A0AA38S8C1</accession>
<proteinExistence type="predicted"/>
<dbReference type="Proteomes" id="UP001172457">
    <property type="component" value="Chromosome 8"/>
</dbReference>
<evidence type="ECO:0000313" key="2">
    <source>
        <dbReference type="EMBL" id="KAJ9537474.1"/>
    </source>
</evidence>
<gene>
    <name evidence="2" type="ORF">OSB04_030207</name>
</gene>
<dbReference type="PANTHER" id="PTHR46666">
    <property type="entry name" value="60S RIBOSOMAL L18A-LIKE PROTEIN"/>
    <property type="match status" value="1"/>
</dbReference>
<sequence length="165" mass="19104">MADTTVFQRKKEVEDIDLLTKVISPEKLREYYLFAYYRLMRAVVSSDLKQHENGNYTLIGDEEDNRLGYFDNPLPCFGCGIGWFCLLLGFVLPLMWYYATILYLGNYYRKDPRERTGLAASAIASTIQHGAGYGSHIYSSSAYCNHHYRLMILADVIRFKEKAHM</sequence>
<protein>
    <submittedName>
        <fullName evidence="2">Uncharacterized protein</fullName>
    </submittedName>
</protein>
<organism evidence="2 3">
    <name type="scientific">Centaurea solstitialis</name>
    <name type="common">yellow star-thistle</name>
    <dbReference type="NCBI Taxonomy" id="347529"/>
    <lineage>
        <taxon>Eukaryota</taxon>
        <taxon>Viridiplantae</taxon>
        <taxon>Streptophyta</taxon>
        <taxon>Embryophyta</taxon>
        <taxon>Tracheophyta</taxon>
        <taxon>Spermatophyta</taxon>
        <taxon>Magnoliopsida</taxon>
        <taxon>eudicotyledons</taxon>
        <taxon>Gunneridae</taxon>
        <taxon>Pentapetalae</taxon>
        <taxon>asterids</taxon>
        <taxon>campanulids</taxon>
        <taxon>Asterales</taxon>
        <taxon>Asteraceae</taxon>
        <taxon>Carduoideae</taxon>
        <taxon>Cardueae</taxon>
        <taxon>Centaureinae</taxon>
        <taxon>Centaurea</taxon>
    </lineage>
</organism>
<dbReference type="AlphaFoldDB" id="A0AA38S8C1"/>
<comment type="caution">
    <text evidence="2">The sequence shown here is derived from an EMBL/GenBank/DDBJ whole genome shotgun (WGS) entry which is preliminary data.</text>
</comment>
<keyword evidence="1" id="KW-0472">Membrane</keyword>
<dbReference type="PANTHER" id="PTHR46666:SF10">
    <property type="entry name" value="RIBOSOMAL PROTEIN L18AE FAMILY"/>
    <property type="match status" value="1"/>
</dbReference>
<keyword evidence="1" id="KW-0812">Transmembrane</keyword>
<keyword evidence="3" id="KW-1185">Reference proteome</keyword>
<feature type="transmembrane region" description="Helical" evidence="1">
    <location>
        <begin position="81"/>
        <end position="105"/>
    </location>
</feature>
<evidence type="ECO:0000313" key="3">
    <source>
        <dbReference type="Proteomes" id="UP001172457"/>
    </source>
</evidence>